<dbReference type="InterPro" id="IPR036249">
    <property type="entry name" value="Thioredoxin-like_sf"/>
</dbReference>
<evidence type="ECO:0000313" key="3">
    <source>
        <dbReference type="EMBL" id="GAA4489813.1"/>
    </source>
</evidence>
<dbReference type="Proteomes" id="UP001501183">
    <property type="component" value="Unassembled WGS sequence"/>
</dbReference>
<proteinExistence type="predicted"/>
<dbReference type="Gene3D" id="3.40.30.10">
    <property type="entry name" value="Glutaredoxin"/>
    <property type="match status" value="1"/>
</dbReference>
<accession>A0ABP8PMK1</accession>
<evidence type="ECO:0000256" key="2">
    <source>
        <dbReference type="SAM" id="MobiDB-lite"/>
    </source>
</evidence>
<comment type="caution">
    <text evidence="3">The sequence shown here is derived from an EMBL/GenBank/DDBJ whole genome shotgun (WGS) entry which is preliminary data.</text>
</comment>
<dbReference type="SUPFAM" id="SSF52833">
    <property type="entry name" value="Thioredoxin-like"/>
    <property type="match status" value="1"/>
</dbReference>
<protein>
    <recommendedName>
        <fullName evidence="5">Selenoprotein W-related protein</fullName>
    </recommendedName>
</protein>
<dbReference type="PANTHER" id="PTHR36417">
    <property type="entry name" value="SELENOPROTEIN DOMAIN PROTEIN (AFU_ORTHOLOGUE AFUA_1G05220)"/>
    <property type="match status" value="1"/>
</dbReference>
<keyword evidence="1" id="KW-0676">Redox-active center</keyword>
<dbReference type="Pfam" id="PF10262">
    <property type="entry name" value="Rdx"/>
    <property type="match status" value="1"/>
</dbReference>
<dbReference type="InterPro" id="IPR011893">
    <property type="entry name" value="Selenoprotein_Rdx-typ"/>
</dbReference>
<keyword evidence="4" id="KW-1185">Reference proteome</keyword>
<evidence type="ECO:0008006" key="5">
    <source>
        <dbReference type="Google" id="ProtNLM"/>
    </source>
</evidence>
<dbReference type="NCBIfam" id="TIGR02174">
    <property type="entry name" value="CXXU_selWTH"/>
    <property type="match status" value="1"/>
</dbReference>
<organism evidence="3 4">
    <name type="scientific">Rhodococcus olei</name>
    <dbReference type="NCBI Taxonomy" id="2161675"/>
    <lineage>
        <taxon>Bacteria</taxon>
        <taxon>Bacillati</taxon>
        <taxon>Actinomycetota</taxon>
        <taxon>Actinomycetes</taxon>
        <taxon>Mycobacteriales</taxon>
        <taxon>Nocardiaceae</taxon>
        <taxon>Rhodococcus</taxon>
    </lineage>
</organism>
<sequence>MEDGRRPDWQAGPMDSPRVRITYCTQCQWLLRAAWMAQELLSTFGTDLGEVALAPGTGGVFRVEVGDTLVWDRARDGGFPEAKTLKQIVRDVVDPARDLGHADRPRDPRTGRDATGLPGAPA</sequence>
<feature type="compositionally biased region" description="Basic and acidic residues" evidence="2">
    <location>
        <begin position="94"/>
        <end position="112"/>
    </location>
</feature>
<dbReference type="PANTHER" id="PTHR36417:SF2">
    <property type="entry name" value="SELENOPROTEIN DOMAIN PROTEIN (AFU_ORTHOLOGUE AFUA_1G05220)"/>
    <property type="match status" value="1"/>
</dbReference>
<evidence type="ECO:0000313" key="4">
    <source>
        <dbReference type="Proteomes" id="UP001501183"/>
    </source>
</evidence>
<name>A0ABP8PMK1_9NOCA</name>
<gene>
    <name evidence="3" type="ORF">GCM10023094_51980</name>
</gene>
<feature type="region of interest" description="Disordered" evidence="2">
    <location>
        <begin position="94"/>
        <end position="122"/>
    </location>
</feature>
<dbReference type="EMBL" id="BAABFB010000075">
    <property type="protein sequence ID" value="GAA4489813.1"/>
    <property type="molecule type" value="Genomic_DNA"/>
</dbReference>
<evidence type="ECO:0000256" key="1">
    <source>
        <dbReference type="ARBA" id="ARBA00023284"/>
    </source>
</evidence>
<reference evidence="4" key="1">
    <citation type="journal article" date="2019" name="Int. J. Syst. Evol. Microbiol.">
        <title>The Global Catalogue of Microorganisms (GCM) 10K type strain sequencing project: providing services to taxonomists for standard genome sequencing and annotation.</title>
        <authorList>
            <consortium name="The Broad Institute Genomics Platform"/>
            <consortium name="The Broad Institute Genome Sequencing Center for Infectious Disease"/>
            <person name="Wu L."/>
            <person name="Ma J."/>
        </authorList>
    </citation>
    <scope>NUCLEOTIDE SEQUENCE [LARGE SCALE GENOMIC DNA]</scope>
    <source>
        <strain evidence="4">JCM 32206</strain>
    </source>
</reference>